<dbReference type="PATRIC" id="fig|1238182.3.peg.3746"/>
<dbReference type="GO" id="GO:0016874">
    <property type="term" value="F:ligase activity"/>
    <property type="evidence" value="ECO:0007669"/>
    <property type="project" value="UniProtKB-KW"/>
</dbReference>
<dbReference type="OrthoDB" id="9765517at2"/>
<evidence type="ECO:0000256" key="3">
    <source>
        <dbReference type="ARBA" id="ARBA00022741"/>
    </source>
</evidence>
<dbReference type="InterPro" id="IPR016185">
    <property type="entry name" value="PreATP-grasp_dom_sf"/>
</dbReference>
<evidence type="ECO:0000256" key="1">
    <source>
        <dbReference type="ARBA" id="ARBA00022598"/>
    </source>
</evidence>
<dbReference type="RefSeq" id="WP_009542188.1">
    <property type="nucleotide sequence ID" value="NZ_ANHY01000020.1"/>
</dbReference>
<reference evidence="7 8" key="1">
    <citation type="journal article" date="2013" name="Genome Announc.">
        <title>Draft Genome Sequence of an Alphaproteobacterium, Caenispirillum salinarum AK4(T), Isolated from a Solar Saltern.</title>
        <authorList>
            <person name="Khatri I."/>
            <person name="Singh A."/>
            <person name="Korpole S."/>
            <person name="Pinnaka A.K."/>
            <person name="Subramanian S."/>
        </authorList>
    </citation>
    <scope>NUCLEOTIDE SEQUENCE [LARGE SCALE GENOMIC DNA]</scope>
    <source>
        <strain evidence="7 8">AK4</strain>
    </source>
</reference>
<protein>
    <submittedName>
        <fullName evidence="7">Glutathionylspermidine synthase, group 1</fullName>
    </submittedName>
</protein>
<evidence type="ECO:0000256" key="5">
    <source>
        <dbReference type="ARBA" id="ARBA00022842"/>
    </source>
</evidence>
<evidence type="ECO:0000313" key="7">
    <source>
        <dbReference type="EMBL" id="EKV27290.1"/>
    </source>
</evidence>
<accession>K9GMR5</accession>
<feature type="domain" description="Glutathionylspermidine synthase pre-ATP-grasp-like" evidence="6">
    <location>
        <begin position="12"/>
        <end position="389"/>
    </location>
</feature>
<dbReference type="Proteomes" id="UP000009881">
    <property type="component" value="Unassembled WGS sequence"/>
</dbReference>
<keyword evidence="1" id="KW-0436">Ligase</keyword>
<evidence type="ECO:0000313" key="8">
    <source>
        <dbReference type="Proteomes" id="UP000009881"/>
    </source>
</evidence>
<dbReference type="STRING" id="1238182.C882_1792"/>
<sequence>MQRIDLPERPDWRATAESLGFTFHSMYGEPYWDESAAYAFTLRQIEDDLEDPTAELHQMCLAVVDDAVRDEETLTKLAIPREHWDLVAESWKAGAPSLYGRFDLAYTGEGPAKLLEYNADTPTSLYESAYFQWLWLEDRVAAGVLPEGADQFNSIQEHLIDRLGEIWPDGGHVHFAACRGSEEDRQTVRYLEDCAEQAGITPHFVFMEDIGVDVLGRLADADANVIGALFKLYPWEMMLRDDAARDLAGAGCMIVEPPWKAVLSNKGLLALLWKRFRGHPNLLPAFFWGEANEDLSPSYVRKPLYSREGDNIAIVRPDHETVEADGAYGAEGWVAQEYAPLPVFRRADGSEVHTVLGSWIVGDAACGLAVREDAGPITRNLSRFLPHWIEPS</sequence>
<dbReference type="Pfam" id="PF03738">
    <property type="entry name" value="GSP_synth"/>
    <property type="match status" value="1"/>
</dbReference>
<dbReference type="Gene3D" id="3.30.1490.330">
    <property type="match status" value="1"/>
</dbReference>
<dbReference type="AlphaFoldDB" id="K9GMR5"/>
<keyword evidence="5" id="KW-0460">Magnesium</keyword>
<evidence type="ECO:0000259" key="6">
    <source>
        <dbReference type="Pfam" id="PF03738"/>
    </source>
</evidence>
<evidence type="ECO:0000256" key="2">
    <source>
        <dbReference type="ARBA" id="ARBA00022723"/>
    </source>
</evidence>
<dbReference type="GO" id="GO:0005524">
    <property type="term" value="F:ATP binding"/>
    <property type="evidence" value="ECO:0007669"/>
    <property type="project" value="UniProtKB-KW"/>
</dbReference>
<keyword evidence="8" id="KW-1185">Reference proteome</keyword>
<gene>
    <name evidence="7" type="ORF">C882_1792</name>
</gene>
<comment type="caution">
    <text evidence="7">The sequence shown here is derived from an EMBL/GenBank/DDBJ whole genome shotgun (WGS) entry which is preliminary data.</text>
</comment>
<organism evidence="7 8">
    <name type="scientific">Caenispirillum salinarum AK4</name>
    <dbReference type="NCBI Taxonomy" id="1238182"/>
    <lineage>
        <taxon>Bacteria</taxon>
        <taxon>Pseudomonadati</taxon>
        <taxon>Pseudomonadota</taxon>
        <taxon>Alphaproteobacteria</taxon>
        <taxon>Rhodospirillales</taxon>
        <taxon>Novispirillaceae</taxon>
        <taxon>Caenispirillum</taxon>
    </lineage>
</organism>
<dbReference type="EMBL" id="ANHY01000020">
    <property type="protein sequence ID" value="EKV27290.1"/>
    <property type="molecule type" value="Genomic_DNA"/>
</dbReference>
<dbReference type="SUPFAM" id="SSF52440">
    <property type="entry name" value="PreATP-grasp domain"/>
    <property type="match status" value="1"/>
</dbReference>
<dbReference type="GO" id="GO:0046872">
    <property type="term" value="F:metal ion binding"/>
    <property type="evidence" value="ECO:0007669"/>
    <property type="project" value="UniProtKB-KW"/>
</dbReference>
<name>K9GMR5_9PROT</name>
<dbReference type="eggNOG" id="COG0754">
    <property type="taxonomic scope" value="Bacteria"/>
</dbReference>
<proteinExistence type="predicted"/>
<dbReference type="SUPFAM" id="SSF56059">
    <property type="entry name" value="Glutathione synthetase ATP-binding domain-like"/>
    <property type="match status" value="1"/>
</dbReference>
<keyword evidence="3" id="KW-0547">Nucleotide-binding</keyword>
<evidence type="ECO:0000256" key="4">
    <source>
        <dbReference type="ARBA" id="ARBA00022840"/>
    </source>
</evidence>
<keyword evidence="4" id="KW-0067">ATP-binding</keyword>
<dbReference type="InterPro" id="IPR005494">
    <property type="entry name" value="GSPS_pre-ATP-grasp-like_dom"/>
</dbReference>
<keyword evidence="2" id="KW-0479">Metal-binding</keyword>